<organism evidence="2 5">
    <name type="scientific">Streptomyces acidiscabies</name>
    <dbReference type="NCBI Taxonomy" id="42234"/>
    <lineage>
        <taxon>Bacteria</taxon>
        <taxon>Bacillati</taxon>
        <taxon>Actinomycetota</taxon>
        <taxon>Actinomycetes</taxon>
        <taxon>Kitasatosporales</taxon>
        <taxon>Streptomycetaceae</taxon>
        <taxon>Streptomyces</taxon>
    </lineage>
</organism>
<gene>
    <name evidence="2" type="ORF">PV399_39450</name>
    <name evidence="3" type="ORF">PV666_00630</name>
</gene>
<protein>
    <submittedName>
        <fullName evidence="2">Uncharacterized protein</fullName>
    </submittedName>
</protein>
<dbReference type="EMBL" id="JARAWC010000045">
    <property type="protein sequence ID" value="MDX2965747.1"/>
    <property type="molecule type" value="Genomic_DNA"/>
</dbReference>
<reference evidence="2 4" key="1">
    <citation type="journal article" date="2023" name="Microb. Genom.">
        <title>Mesoterricola silvestris gen. nov., sp. nov., Mesoterricola sediminis sp. nov., Geothrix oryzae sp. nov., Geothrix edaphica sp. nov., Geothrix rubra sp. nov., and Geothrix limicola sp. nov., six novel members of Acidobacteriota isolated from soils.</title>
        <authorList>
            <person name="Weisberg A.J."/>
            <person name="Pearce E."/>
            <person name="Kramer C.G."/>
            <person name="Chang J.H."/>
            <person name="Clarke C.R."/>
        </authorList>
    </citation>
    <scope>NUCLEOTIDE SEQUENCE</scope>
    <source>
        <strain evidence="3 4">NB05-1H</strain>
        <strain evidence="2">NRRL_B-16521</strain>
    </source>
</reference>
<dbReference type="AlphaFoldDB" id="A0AAP6EJZ7"/>
<evidence type="ECO:0000313" key="5">
    <source>
        <dbReference type="Proteomes" id="UP001282288"/>
    </source>
</evidence>
<dbReference type="RefSeq" id="WP_040835335.1">
    <property type="nucleotide sequence ID" value="NZ_CP122369.1"/>
</dbReference>
<dbReference type="EMBL" id="JARAWP010000001">
    <property type="protein sequence ID" value="MDX3016392.1"/>
    <property type="molecule type" value="Genomic_DNA"/>
</dbReference>
<name>A0AAP6EJZ7_9ACTN</name>
<evidence type="ECO:0000256" key="1">
    <source>
        <dbReference type="SAM" id="MobiDB-lite"/>
    </source>
</evidence>
<evidence type="ECO:0000313" key="4">
    <source>
        <dbReference type="Proteomes" id="UP001272987"/>
    </source>
</evidence>
<dbReference type="Proteomes" id="UP001282288">
    <property type="component" value="Unassembled WGS sequence"/>
</dbReference>
<proteinExistence type="predicted"/>
<comment type="caution">
    <text evidence="2">The sequence shown here is derived from an EMBL/GenBank/DDBJ whole genome shotgun (WGS) entry which is preliminary data.</text>
</comment>
<feature type="region of interest" description="Disordered" evidence="1">
    <location>
        <begin position="1"/>
        <end position="24"/>
    </location>
</feature>
<keyword evidence="4" id="KW-1185">Reference proteome</keyword>
<dbReference type="Proteomes" id="UP001272987">
    <property type="component" value="Unassembled WGS sequence"/>
</dbReference>
<sequence>MRAPFGGVEWTVEPGSAEPTSAEQRLRTKVAVAREVGVMDRERKAIALAARVTVPASRRLAPVTRTPRHQLVPLWWESEGEGPRRDSW</sequence>
<evidence type="ECO:0000313" key="3">
    <source>
        <dbReference type="EMBL" id="MDX3016392.1"/>
    </source>
</evidence>
<dbReference type="GeneID" id="69804550"/>
<evidence type="ECO:0000313" key="2">
    <source>
        <dbReference type="EMBL" id="MDX2965747.1"/>
    </source>
</evidence>
<accession>A0AAP6EJZ7</accession>